<protein>
    <recommendedName>
        <fullName evidence="3">DNA repair protein RecN</fullName>
    </recommendedName>
    <alternativeName>
        <fullName evidence="8">Recombination protein N</fullName>
    </alternativeName>
</protein>
<comment type="function">
    <text evidence="1">May be involved in recombinational repair of damaged DNA.</text>
</comment>
<evidence type="ECO:0000256" key="6">
    <source>
        <dbReference type="ARBA" id="ARBA00022840"/>
    </source>
</evidence>
<feature type="compositionally biased region" description="Low complexity" evidence="9">
    <location>
        <begin position="216"/>
        <end position="225"/>
    </location>
</feature>
<dbReference type="GO" id="GO:0005524">
    <property type="term" value="F:ATP binding"/>
    <property type="evidence" value="ECO:0007669"/>
    <property type="project" value="UniProtKB-KW"/>
</dbReference>
<dbReference type="AlphaFoldDB" id="A0A926ITL9"/>
<evidence type="ECO:0000256" key="7">
    <source>
        <dbReference type="ARBA" id="ARBA00023204"/>
    </source>
</evidence>
<dbReference type="GO" id="GO:0043590">
    <property type="term" value="C:bacterial nucleoid"/>
    <property type="evidence" value="ECO:0007669"/>
    <property type="project" value="TreeGrafter"/>
</dbReference>
<feature type="compositionally biased region" description="Polar residues" evidence="9">
    <location>
        <begin position="95"/>
        <end position="105"/>
    </location>
</feature>
<evidence type="ECO:0000256" key="8">
    <source>
        <dbReference type="ARBA" id="ARBA00033408"/>
    </source>
</evidence>
<dbReference type="GO" id="GO:0006281">
    <property type="term" value="P:DNA repair"/>
    <property type="evidence" value="ECO:0007669"/>
    <property type="project" value="UniProtKB-KW"/>
</dbReference>
<evidence type="ECO:0000313" key="10">
    <source>
        <dbReference type="EMBL" id="MBC8674060.1"/>
    </source>
</evidence>
<feature type="compositionally biased region" description="Basic residues" evidence="9">
    <location>
        <begin position="236"/>
        <end position="245"/>
    </location>
</feature>
<evidence type="ECO:0000256" key="5">
    <source>
        <dbReference type="ARBA" id="ARBA00022763"/>
    </source>
</evidence>
<keyword evidence="7" id="KW-0234">DNA repair</keyword>
<evidence type="ECO:0000256" key="9">
    <source>
        <dbReference type="SAM" id="MobiDB-lite"/>
    </source>
</evidence>
<dbReference type="InterPro" id="IPR027417">
    <property type="entry name" value="P-loop_NTPase"/>
</dbReference>
<dbReference type="EMBL" id="JACLAN010000006">
    <property type="protein sequence ID" value="MBC8674060.1"/>
    <property type="molecule type" value="Genomic_DNA"/>
</dbReference>
<dbReference type="PANTHER" id="PTHR11059:SF0">
    <property type="entry name" value="DNA REPAIR PROTEIN RECN"/>
    <property type="match status" value="1"/>
</dbReference>
<sequence length="256" mass="27326">MQECGACLDLLYDNEETTIAGLLQTVVDRAESLVAMDSRLGDVLGMLNEALIGGAGEPQRAAQLPRSAGAGPRAFQRAGSPPPRPSISPASTTSNRPSWPCTTRSWPPIWRASTRRGAPGGMEDELAEARLAFVQAAEALSQSRQRYAEELGAKVSASMHELAMPDGRFAIEVRPDAQSSLAPGIDRVEFMVTTNRASPSSRSARWPPAVSCRASAWPSWSSAPARSPPHPDLRRSGRGHQRPDRRRSGAPAAPAG</sequence>
<dbReference type="Gene3D" id="3.40.50.300">
    <property type="entry name" value="P-loop containing nucleotide triphosphate hydrolases"/>
    <property type="match status" value="1"/>
</dbReference>
<name>A0A926ITL9_AERHY</name>
<keyword evidence="4" id="KW-0547">Nucleotide-binding</keyword>
<dbReference type="PANTHER" id="PTHR11059">
    <property type="entry name" value="DNA REPAIR PROTEIN RECN"/>
    <property type="match status" value="1"/>
</dbReference>
<evidence type="ECO:0000256" key="2">
    <source>
        <dbReference type="ARBA" id="ARBA00009441"/>
    </source>
</evidence>
<reference evidence="10" key="1">
    <citation type="submission" date="2020-07" db="EMBL/GenBank/DDBJ databases">
        <title>Carbapenem Resistant Aeromonas hydrophila Carrying blacphA7 Isolated from Two Solid Organ Transplant Patients.</title>
        <authorList>
            <person name="Hilt E."/>
            <person name="Fitzwater S.P."/>
            <person name="Ward K."/>
            <person name="De St Maurice A."/>
            <person name="Chandrasekaran S."/>
            <person name="Garner O.B."/>
            <person name="Yang S."/>
        </authorList>
    </citation>
    <scope>NUCLEOTIDE SEQUENCE</scope>
    <source>
        <strain evidence="10">B-1</strain>
    </source>
</reference>
<organism evidence="10">
    <name type="scientific">Aeromonas hydrophila</name>
    <dbReference type="NCBI Taxonomy" id="644"/>
    <lineage>
        <taxon>Bacteria</taxon>
        <taxon>Pseudomonadati</taxon>
        <taxon>Pseudomonadota</taxon>
        <taxon>Gammaproteobacteria</taxon>
        <taxon>Aeromonadales</taxon>
        <taxon>Aeromonadaceae</taxon>
        <taxon>Aeromonas</taxon>
    </lineage>
</organism>
<gene>
    <name evidence="10" type="ORF">H2136_12710</name>
</gene>
<feature type="region of interest" description="Disordered" evidence="9">
    <location>
        <begin position="216"/>
        <end position="256"/>
    </location>
</feature>
<evidence type="ECO:0000256" key="1">
    <source>
        <dbReference type="ARBA" id="ARBA00003618"/>
    </source>
</evidence>
<dbReference type="GO" id="GO:0006310">
    <property type="term" value="P:DNA recombination"/>
    <property type="evidence" value="ECO:0007669"/>
    <property type="project" value="InterPro"/>
</dbReference>
<comment type="similarity">
    <text evidence="2">Belongs to the RecN family.</text>
</comment>
<evidence type="ECO:0000256" key="4">
    <source>
        <dbReference type="ARBA" id="ARBA00022741"/>
    </source>
</evidence>
<evidence type="ECO:0000256" key="3">
    <source>
        <dbReference type="ARBA" id="ARBA00021315"/>
    </source>
</evidence>
<keyword evidence="5" id="KW-0227">DNA damage</keyword>
<comment type="caution">
    <text evidence="10">The sequence shown here is derived from an EMBL/GenBank/DDBJ whole genome shotgun (WGS) entry which is preliminary data.</text>
</comment>
<dbReference type="InterPro" id="IPR004604">
    <property type="entry name" value="DNA_recomb/repair_RecN"/>
</dbReference>
<proteinExistence type="inferred from homology"/>
<accession>A0A926ITL9</accession>
<keyword evidence="6" id="KW-0067">ATP-binding</keyword>
<feature type="region of interest" description="Disordered" evidence="9">
    <location>
        <begin position="58"/>
        <end position="106"/>
    </location>
</feature>
<dbReference type="GO" id="GO:0009432">
    <property type="term" value="P:SOS response"/>
    <property type="evidence" value="ECO:0007669"/>
    <property type="project" value="TreeGrafter"/>
</dbReference>